<evidence type="ECO:0000313" key="2">
    <source>
        <dbReference type="Proteomes" id="UP001497680"/>
    </source>
</evidence>
<accession>A0ACC0CRZ6</accession>
<gene>
    <name evidence="1" type="ORF">F4821DRAFT_245312</name>
</gene>
<dbReference type="Proteomes" id="UP001497680">
    <property type="component" value="Unassembled WGS sequence"/>
</dbReference>
<reference evidence="1 2" key="1">
    <citation type="journal article" date="2022" name="New Phytol.">
        <title>Ecological generalism drives hyperdiversity of secondary metabolite gene clusters in xylarialean endophytes.</title>
        <authorList>
            <person name="Franco M.E.E."/>
            <person name="Wisecaver J.H."/>
            <person name="Arnold A.E."/>
            <person name="Ju Y.M."/>
            <person name="Slot J.C."/>
            <person name="Ahrendt S."/>
            <person name="Moore L.P."/>
            <person name="Eastman K.E."/>
            <person name="Scott K."/>
            <person name="Konkel Z."/>
            <person name="Mondo S.J."/>
            <person name="Kuo A."/>
            <person name="Hayes R.D."/>
            <person name="Haridas S."/>
            <person name="Andreopoulos B."/>
            <person name="Riley R."/>
            <person name="LaButti K."/>
            <person name="Pangilinan J."/>
            <person name="Lipzen A."/>
            <person name="Amirebrahimi M."/>
            <person name="Yan J."/>
            <person name="Adam C."/>
            <person name="Keymanesh K."/>
            <person name="Ng V."/>
            <person name="Louie K."/>
            <person name="Northen T."/>
            <person name="Drula E."/>
            <person name="Henrissat B."/>
            <person name="Hsieh H.M."/>
            <person name="Youens-Clark K."/>
            <person name="Lutzoni F."/>
            <person name="Miadlikowska J."/>
            <person name="Eastwood D.C."/>
            <person name="Hamelin R.C."/>
            <person name="Grigoriev I.V."/>
            <person name="U'Ren J.M."/>
        </authorList>
    </citation>
    <scope>NUCLEOTIDE SEQUENCE [LARGE SCALE GENOMIC DNA]</scope>
    <source>
        <strain evidence="1 2">ER1909</strain>
    </source>
</reference>
<comment type="caution">
    <text evidence="1">The sequence shown here is derived from an EMBL/GenBank/DDBJ whole genome shotgun (WGS) entry which is preliminary data.</text>
</comment>
<keyword evidence="2" id="KW-1185">Reference proteome</keyword>
<evidence type="ECO:0000313" key="1">
    <source>
        <dbReference type="EMBL" id="KAI6083164.1"/>
    </source>
</evidence>
<organism evidence="1 2">
    <name type="scientific">Hypoxylon rubiginosum</name>
    <dbReference type="NCBI Taxonomy" id="110542"/>
    <lineage>
        <taxon>Eukaryota</taxon>
        <taxon>Fungi</taxon>
        <taxon>Dikarya</taxon>
        <taxon>Ascomycota</taxon>
        <taxon>Pezizomycotina</taxon>
        <taxon>Sordariomycetes</taxon>
        <taxon>Xylariomycetidae</taxon>
        <taxon>Xylariales</taxon>
        <taxon>Hypoxylaceae</taxon>
        <taxon>Hypoxylon</taxon>
    </lineage>
</organism>
<sequence length="510" mass="54825">MKILLAALYLALPTYGAAIHSRSAVNKTTCHGVDYEYEELAGYGYIVPDAVDKFGDTLGGLGSSIHLDQAAWKKLDNGSYTGVLWSLPDRGWNGRGTLNYNPRVHKFSIHFTPHPAATVDNPSPPNLFFQYQDTILFLGPDGAPCTGIDADASGYLSVAGFPDMPVSTYTGDGFGGDGPGGKRITIDAEGLYVNEDSSFWVSDEFGPYVYLFGADGKMLSAIRPPDAILPMRNGDISFSSDDPPIYVNNGEGDDVDPIEPESGRINNHGFEGLSVSDDGKSLWALLQIAGAQEGGLSAKTGRNARLLKYDVSNRLAPVFAGEWVVPLPLYTDPETGSSVAAAMTEIIALDNSQFLILALSPGMGRSENNTLSVYRHADVFDITKATDIKGDYDCTTCSIADATSGELKHGIAPATYCSFLDFNVNAQLNRFGLHNGGAPDRSLLNYKWESLGMVPVDPDTPTGEFYLFSLSDNDFITQNGYMNGGKLPYADSSGYDLDSQALIFKMSISS</sequence>
<protein>
    <submittedName>
        <fullName evidence="1">Esterase-like activity of phytase-domain-containing protein</fullName>
    </submittedName>
</protein>
<dbReference type="EMBL" id="MU394356">
    <property type="protein sequence ID" value="KAI6083164.1"/>
    <property type="molecule type" value="Genomic_DNA"/>
</dbReference>
<name>A0ACC0CRZ6_9PEZI</name>
<proteinExistence type="predicted"/>